<dbReference type="PROSITE" id="PS50222">
    <property type="entry name" value="EF_HAND_2"/>
    <property type="match status" value="1"/>
</dbReference>
<keyword evidence="14" id="KW-0702">S-nitrosylation</keyword>
<evidence type="ECO:0000256" key="4">
    <source>
        <dbReference type="ARBA" id="ARBA00007323"/>
    </source>
</evidence>
<dbReference type="InterPro" id="IPR002048">
    <property type="entry name" value="EF_hand_dom"/>
</dbReference>
<dbReference type="GO" id="GO:0032496">
    <property type="term" value="P:response to lipopolysaccharide"/>
    <property type="evidence" value="ECO:0007669"/>
    <property type="project" value="TreeGrafter"/>
</dbReference>
<evidence type="ECO:0000256" key="19">
    <source>
        <dbReference type="ARBA" id="ARBA00023136"/>
    </source>
</evidence>
<dbReference type="OMA" id="NYHAIYR"/>
<feature type="domain" description="EF-hand" evidence="23">
    <location>
        <begin position="76"/>
        <end position="111"/>
    </location>
</feature>
<evidence type="ECO:0000256" key="7">
    <source>
        <dbReference type="ARBA" id="ARBA00022500"/>
    </source>
</evidence>
<evidence type="ECO:0000256" key="17">
    <source>
        <dbReference type="ARBA" id="ARBA00022859"/>
    </source>
</evidence>
<dbReference type="GO" id="GO:0030593">
    <property type="term" value="P:neutrophil chemotaxis"/>
    <property type="evidence" value="ECO:0007669"/>
    <property type="project" value="TreeGrafter"/>
</dbReference>
<keyword evidence="5" id="KW-1003">Cell membrane</keyword>
<dbReference type="GO" id="GO:0005886">
    <property type="term" value="C:plasma membrane"/>
    <property type="evidence" value="ECO:0007669"/>
    <property type="project" value="UniProtKB-SubCell"/>
</dbReference>
<protein>
    <recommendedName>
        <fullName evidence="22">Protein S100</fullName>
    </recommendedName>
    <alternativeName>
        <fullName evidence="22">S100 calcium-binding protein</fullName>
    </alternativeName>
</protein>
<comment type="subcellular location">
    <subcellularLocation>
        <location evidence="1">Cell membrane</location>
        <topology evidence="1">Peripheral membrane protein</topology>
    </subcellularLocation>
    <subcellularLocation>
        <location evidence="2">Cytoplasm</location>
        <location evidence="2">Cytoskeleton</location>
    </subcellularLocation>
    <subcellularLocation>
        <location evidence="3">Secreted</location>
    </subcellularLocation>
</comment>
<evidence type="ECO:0000256" key="12">
    <source>
        <dbReference type="ARBA" id="ARBA00022723"/>
    </source>
</evidence>
<evidence type="ECO:0000256" key="5">
    <source>
        <dbReference type="ARBA" id="ARBA00022475"/>
    </source>
</evidence>
<dbReference type="GO" id="GO:0070488">
    <property type="term" value="P:neutrophil aggregation"/>
    <property type="evidence" value="ECO:0007669"/>
    <property type="project" value="TreeGrafter"/>
</dbReference>
<evidence type="ECO:0000256" key="18">
    <source>
        <dbReference type="ARBA" id="ARBA00023006"/>
    </source>
</evidence>
<dbReference type="InterPro" id="IPR001751">
    <property type="entry name" value="S100/CaBP7/8-like_CS"/>
</dbReference>
<sequence length="119" mass="14028">MRGERKLREVWSSIQSSWRKSVRWGRPLGTMLTDLETAINSIIDVYHKYSLAKGNYHAVYRDDLKKMLETECPRYMKKKDADTWFKELDVNSDDAINFEEFLILVIKVGVAAHHDIHQE</sequence>
<keyword evidence="19" id="KW-0472">Membrane</keyword>
<evidence type="ECO:0000256" key="10">
    <source>
        <dbReference type="ARBA" id="ARBA00022588"/>
    </source>
</evidence>
<dbReference type="Ensembl" id="ENSSSUT00005017076.1">
    <property type="protein sequence ID" value="ENSSSUP00005014958.1"/>
    <property type="gene ID" value="ENSSSUG00005009656.1"/>
</dbReference>
<evidence type="ECO:0000256" key="1">
    <source>
        <dbReference type="ARBA" id="ARBA00004202"/>
    </source>
</evidence>
<dbReference type="GO" id="GO:0006914">
    <property type="term" value="P:autophagy"/>
    <property type="evidence" value="ECO:0007669"/>
    <property type="project" value="UniProtKB-KW"/>
</dbReference>
<dbReference type="GO" id="GO:0045087">
    <property type="term" value="P:innate immune response"/>
    <property type="evidence" value="ECO:0007669"/>
    <property type="project" value="UniProtKB-KW"/>
</dbReference>
<comment type="similarity">
    <text evidence="4 22">Belongs to the S-100 family.</text>
</comment>
<evidence type="ECO:0000256" key="14">
    <source>
        <dbReference type="ARBA" id="ARBA00022799"/>
    </source>
</evidence>
<evidence type="ECO:0000256" key="8">
    <source>
        <dbReference type="ARBA" id="ARBA00022525"/>
    </source>
</evidence>
<keyword evidence="12 22" id="KW-0479">Metal-binding</keyword>
<keyword evidence="16 22" id="KW-0106">Calcium</keyword>
<dbReference type="GO" id="GO:0048306">
    <property type="term" value="F:calcium-dependent protein binding"/>
    <property type="evidence" value="ECO:0007669"/>
    <property type="project" value="TreeGrafter"/>
</dbReference>
<evidence type="ECO:0000256" key="22">
    <source>
        <dbReference type="RuleBase" id="RU361184"/>
    </source>
</evidence>
<dbReference type="GO" id="GO:0005737">
    <property type="term" value="C:cytoplasm"/>
    <property type="evidence" value="ECO:0007669"/>
    <property type="project" value="TreeGrafter"/>
</dbReference>
<accession>A0A673TSV9</accession>
<evidence type="ECO:0000256" key="2">
    <source>
        <dbReference type="ARBA" id="ARBA00004245"/>
    </source>
</evidence>
<dbReference type="PANTHER" id="PTHR11639:SF5">
    <property type="entry name" value="PROTEIN S100-A8"/>
    <property type="match status" value="1"/>
</dbReference>
<reference evidence="24" key="3">
    <citation type="submission" date="2025-09" db="UniProtKB">
        <authorList>
            <consortium name="Ensembl"/>
        </authorList>
    </citation>
    <scope>IDENTIFICATION</scope>
</reference>
<dbReference type="PROSITE" id="PS00303">
    <property type="entry name" value="S100_CABP"/>
    <property type="match status" value="1"/>
</dbReference>
<dbReference type="PANTHER" id="PTHR11639">
    <property type="entry name" value="S100 CALCIUM-BINDING PROTEIN"/>
    <property type="match status" value="1"/>
</dbReference>
<evidence type="ECO:0000256" key="13">
    <source>
        <dbReference type="ARBA" id="ARBA00022737"/>
    </source>
</evidence>
<keyword evidence="7" id="KW-0145">Chemotaxis</keyword>
<dbReference type="GO" id="GO:0002523">
    <property type="term" value="P:leukocyte migration involved in inflammatory response"/>
    <property type="evidence" value="ECO:0007669"/>
    <property type="project" value="TreeGrafter"/>
</dbReference>
<evidence type="ECO:0000256" key="20">
    <source>
        <dbReference type="ARBA" id="ARBA00023198"/>
    </source>
</evidence>
<dbReference type="InterPro" id="IPR013787">
    <property type="entry name" value="S100_Ca-bd_sub"/>
</dbReference>
<keyword evidence="17" id="KW-0391">Immunity</keyword>
<keyword evidence="25" id="KW-1185">Reference proteome</keyword>
<evidence type="ECO:0000256" key="21">
    <source>
        <dbReference type="ARBA" id="ARBA00023212"/>
    </source>
</evidence>
<dbReference type="SMART" id="SM01394">
    <property type="entry name" value="S_100"/>
    <property type="match status" value="1"/>
</dbReference>
<dbReference type="AlphaFoldDB" id="A0A673TSV9"/>
<keyword evidence="18" id="KW-0072">Autophagy</keyword>
<dbReference type="GO" id="GO:0006915">
    <property type="term" value="P:apoptotic process"/>
    <property type="evidence" value="ECO:0007669"/>
    <property type="project" value="UniProtKB-KW"/>
</dbReference>
<proteinExistence type="inferred from homology"/>
<reference evidence="24" key="2">
    <citation type="submission" date="2025-08" db="UniProtKB">
        <authorList>
            <consortium name="Ensembl"/>
        </authorList>
    </citation>
    <scope>IDENTIFICATION</scope>
</reference>
<dbReference type="SUPFAM" id="SSF47473">
    <property type="entry name" value="EF-hand"/>
    <property type="match status" value="1"/>
</dbReference>
<dbReference type="CDD" id="cd05030">
    <property type="entry name" value="calgranulins"/>
    <property type="match status" value="1"/>
</dbReference>
<name>A0A673TSV9_SURSU</name>
<dbReference type="GO" id="GO:0043542">
    <property type="term" value="P:endothelial cell migration"/>
    <property type="evidence" value="ECO:0007669"/>
    <property type="project" value="TreeGrafter"/>
</dbReference>
<evidence type="ECO:0000256" key="3">
    <source>
        <dbReference type="ARBA" id="ARBA00004613"/>
    </source>
</evidence>
<evidence type="ECO:0000256" key="6">
    <source>
        <dbReference type="ARBA" id="ARBA00022490"/>
    </source>
</evidence>
<keyword evidence="10" id="KW-0399">Innate immunity</keyword>
<dbReference type="GO" id="GO:0005856">
    <property type="term" value="C:cytoskeleton"/>
    <property type="evidence" value="ECO:0007669"/>
    <property type="project" value="UniProtKB-SubCell"/>
</dbReference>
<evidence type="ECO:0000256" key="15">
    <source>
        <dbReference type="ARBA" id="ARBA00022833"/>
    </source>
</evidence>
<evidence type="ECO:0000256" key="9">
    <source>
        <dbReference type="ARBA" id="ARBA00022529"/>
    </source>
</evidence>
<dbReference type="InterPro" id="IPR018247">
    <property type="entry name" value="EF_Hand_1_Ca_BS"/>
</dbReference>
<dbReference type="PROSITE" id="PS00018">
    <property type="entry name" value="EF_HAND_1"/>
    <property type="match status" value="1"/>
</dbReference>
<reference evidence="24 25" key="1">
    <citation type="submission" date="2019-05" db="EMBL/GenBank/DDBJ databases">
        <title>A Chromosome-scale Meerkat (S. suricatta) Genome Assembly.</title>
        <authorList>
            <person name="Dudchenko O."/>
            <person name="Lieberman Aiden E."/>
            <person name="Tung J."/>
            <person name="Barreiro L.B."/>
            <person name="Clutton-Brock T.H."/>
        </authorList>
    </citation>
    <scope>NUCLEOTIDE SEQUENCE [LARGE SCALE GENOMIC DNA]</scope>
</reference>
<evidence type="ECO:0000256" key="11">
    <source>
        <dbReference type="ARBA" id="ARBA00022703"/>
    </source>
</evidence>
<dbReference type="InterPro" id="IPR011992">
    <property type="entry name" value="EF-hand-dom_pair"/>
</dbReference>
<keyword evidence="9" id="KW-0929">Antimicrobial</keyword>
<keyword evidence="15" id="KW-0862">Zinc</keyword>
<dbReference type="FunFam" id="1.10.238.10:FF:000344">
    <property type="entry name" value="Protein S100-A8"/>
    <property type="match status" value="1"/>
</dbReference>
<keyword evidence="20" id="KW-0395">Inflammatory response</keyword>
<dbReference type="GO" id="GO:0070062">
    <property type="term" value="C:extracellular exosome"/>
    <property type="evidence" value="ECO:0007669"/>
    <property type="project" value="TreeGrafter"/>
</dbReference>
<dbReference type="GO" id="GO:0005509">
    <property type="term" value="F:calcium ion binding"/>
    <property type="evidence" value="ECO:0007669"/>
    <property type="project" value="InterPro"/>
</dbReference>
<organism evidence="24 25">
    <name type="scientific">Suricata suricatta</name>
    <name type="common">Meerkat</name>
    <dbReference type="NCBI Taxonomy" id="37032"/>
    <lineage>
        <taxon>Eukaryota</taxon>
        <taxon>Metazoa</taxon>
        <taxon>Chordata</taxon>
        <taxon>Craniata</taxon>
        <taxon>Vertebrata</taxon>
        <taxon>Euteleostomi</taxon>
        <taxon>Mammalia</taxon>
        <taxon>Eutheria</taxon>
        <taxon>Laurasiatheria</taxon>
        <taxon>Carnivora</taxon>
        <taxon>Feliformia</taxon>
        <taxon>Herpestidae</taxon>
        <taxon>Suricata</taxon>
    </lineage>
</organism>
<keyword evidence="21" id="KW-0206">Cytoskeleton</keyword>
<keyword evidence="11" id="KW-0053">Apoptosis</keyword>
<dbReference type="Proteomes" id="UP000472268">
    <property type="component" value="Chromosome 3"/>
</dbReference>
<keyword evidence="6" id="KW-0963">Cytoplasm</keyword>
<evidence type="ECO:0000256" key="16">
    <source>
        <dbReference type="ARBA" id="ARBA00022837"/>
    </source>
</evidence>
<evidence type="ECO:0000313" key="24">
    <source>
        <dbReference type="Ensembl" id="ENSSSUP00005014958.1"/>
    </source>
</evidence>
<keyword evidence="13" id="KW-0677">Repeat</keyword>
<gene>
    <name evidence="24" type="primary">S100A8</name>
</gene>
<dbReference type="Gene3D" id="1.10.238.10">
    <property type="entry name" value="EF-hand"/>
    <property type="match status" value="1"/>
</dbReference>
<evidence type="ECO:0000313" key="25">
    <source>
        <dbReference type="Proteomes" id="UP000472268"/>
    </source>
</evidence>
<dbReference type="Pfam" id="PF01023">
    <property type="entry name" value="S_100"/>
    <property type="match status" value="1"/>
</dbReference>
<keyword evidence="8" id="KW-0964">Secreted</keyword>
<evidence type="ECO:0000259" key="23">
    <source>
        <dbReference type="PROSITE" id="PS50222"/>
    </source>
</evidence>